<evidence type="ECO:0000256" key="3">
    <source>
        <dbReference type="SAM" id="Coils"/>
    </source>
</evidence>
<keyword evidence="7" id="KW-1185">Reference proteome</keyword>
<dbReference type="Proteomes" id="UP000001197">
    <property type="component" value="Chromosome 7"/>
</dbReference>
<feature type="coiled-coil region" evidence="3">
    <location>
        <begin position="308"/>
        <end position="335"/>
    </location>
</feature>
<dbReference type="Gene3D" id="3.40.50.300">
    <property type="entry name" value="P-loop containing nucleotide triphosphate hydrolases"/>
    <property type="match status" value="1"/>
</dbReference>
<dbReference type="InParanoid" id="A0A090CUE4"/>
<evidence type="ECO:0000256" key="4">
    <source>
        <dbReference type="SAM" id="MobiDB-lite"/>
    </source>
</evidence>
<feature type="domain" description="Zeta toxin" evidence="5">
    <location>
        <begin position="57"/>
        <end position="255"/>
    </location>
</feature>
<feature type="region of interest" description="Disordered" evidence="4">
    <location>
        <begin position="1"/>
        <end position="29"/>
    </location>
</feature>
<dbReference type="eggNOG" id="ENOG502RKKK">
    <property type="taxonomic scope" value="Eukaryota"/>
</dbReference>
<dbReference type="SUPFAM" id="SSF52540">
    <property type="entry name" value="P-loop containing nucleoside triphosphate hydrolases"/>
    <property type="match status" value="1"/>
</dbReference>
<dbReference type="Pfam" id="PF06414">
    <property type="entry name" value="Zeta_toxin"/>
    <property type="match status" value="1"/>
</dbReference>
<name>A0A090CUE4_PODAN</name>
<dbReference type="InterPro" id="IPR010488">
    <property type="entry name" value="Zeta_toxin_domain"/>
</dbReference>
<dbReference type="GO" id="GO:0005524">
    <property type="term" value="F:ATP binding"/>
    <property type="evidence" value="ECO:0007669"/>
    <property type="project" value="UniProtKB-KW"/>
</dbReference>
<reference evidence="6 7" key="1">
    <citation type="journal article" date="2008" name="Genome Biol.">
        <title>The genome sequence of the model ascomycete fungus Podospora anserina.</title>
        <authorList>
            <person name="Espagne E."/>
            <person name="Lespinet O."/>
            <person name="Malagnac F."/>
            <person name="Da Silva C."/>
            <person name="Jaillon O."/>
            <person name="Porcel B.M."/>
            <person name="Couloux A."/>
            <person name="Aury J.-M."/>
            <person name="Segurens B."/>
            <person name="Poulain J."/>
            <person name="Anthouard V."/>
            <person name="Grossetete S."/>
            <person name="Khalili H."/>
            <person name="Coppin E."/>
            <person name="Dequard-Chablat M."/>
            <person name="Picard M."/>
            <person name="Contamine V."/>
            <person name="Arnaise S."/>
            <person name="Bourdais A."/>
            <person name="Berteaux-Lecellier V."/>
            <person name="Gautheret D."/>
            <person name="de Vries R.P."/>
            <person name="Battaglia E."/>
            <person name="Coutinho P.M."/>
            <person name="Danchin E.G.J."/>
            <person name="Henrissat B."/>
            <person name="El Khoury R."/>
            <person name="Sainsard-Chanet A."/>
            <person name="Boivin A."/>
            <person name="Pinan-Lucarre B."/>
            <person name="Sellem C.H."/>
            <person name="Debuchy R."/>
            <person name="Wincker P."/>
            <person name="Weissenbach J."/>
            <person name="Silar P."/>
        </authorList>
    </citation>
    <scope>NUCLEOTIDE SEQUENCE [LARGE SCALE GENOMIC DNA]</scope>
    <source>
        <strain evidence="7">S / ATCC MYA-4624 / DSM 980 / FGSC 10383</strain>
    </source>
</reference>
<evidence type="ECO:0000313" key="7">
    <source>
        <dbReference type="Proteomes" id="UP000001197"/>
    </source>
</evidence>
<reference evidence="7" key="2">
    <citation type="journal article" date="2014" name="Genetics">
        <title>Maintaining two mating types: Structure of the mating type locus and its role in heterokaryosis in Podospora anserina.</title>
        <authorList>
            <person name="Grognet P."/>
            <person name="Bidard F."/>
            <person name="Kuchly C."/>
            <person name="Tong L.C.H."/>
            <person name="Coppin E."/>
            <person name="Benkhali J.A."/>
            <person name="Couloux A."/>
            <person name="Wincker P."/>
            <person name="Debuchy R."/>
            <person name="Silar P."/>
        </authorList>
    </citation>
    <scope>GENOME REANNOTATION</scope>
    <source>
        <strain evidence="7">S / ATCC MYA-4624 / DSM 980 / FGSC 10383</strain>
    </source>
</reference>
<dbReference type="InterPro" id="IPR027417">
    <property type="entry name" value="P-loop_NTPase"/>
</dbReference>
<dbReference type="AlphaFoldDB" id="A0A090CUE4"/>
<accession>A0A090CUE4</accession>
<dbReference type="GO" id="GO:0016301">
    <property type="term" value="F:kinase activity"/>
    <property type="evidence" value="ECO:0007669"/>
    <property type="project" value="InterPro"/>
</dbReference>
<organism evidence="6 7">
    <name type="scientific">Podospora anserina (strain S / ATCC MYA-4624 / DSM 980 / FGSC 10383)</name>
    <name type="common">Pleurage anserina</name>
    <dbReference type="NCBI Taxonomy" id="515849"/>
    <lineage>
        <taxon>Eukaryota</taxon>
        <taxon>Fungi</taxon>
        <taxon>Dikarya</taxon>
        <taxon>Ascomycota</taxon>
        <taxon>Pezizomycotina</taxon>
        <taxon>Sordariomycetes</taxon>
        <taxon>Sordariomycetidae</taxon>
        <taxon>Sordariales</taxon>
        <taxon>Podosporaceae</taxon>
        <taxon>Podospora</taxon>
        <taxon>Podospora anserina</taxon>
    </lineage>
</organism>
<proteinExistence type="predicted"/>
<evidence type="ECO:0000313" key="6">
    <source>
        <dbReference type="EMBL" id="CDP32640.1"/>
    </source>
</evidence>
<dbReference type="EMBL" id="FO904942">
    <property type="protein sequence ID" value="CDP32640.1"/>
    <property type="molecule type" value="Genomic_DNA"/>
</dbReference>
<evidence type="ECO:0000259" key="5">
    <source>
        <dbReference type="Pfam" id="PF06414"/>
    </source>
</evidence>
<sequence>MPSSSSSSSSSNINNNNPQQPSLPPHWHLTPEQQSQIFTTSILPLEITPFIPPTPLPSSPKPTAIILLGQTGSGKTRLAPLLSSSLSSSLSPSPNRPPCHLIADTYKTHHPFYTPCLTLHPALASALASPSARVWLSMACSAAAEAQIPVLVESACRHPGDFEDIVKIFSGAGYTVKVVILAVPKVLSRLGVLVRFYRGLPESMSRGLPPRLTPRGVHDESFGGCVTGAGWVDEHPGHVHEVVVVRRGGGVGYQNGSEGGEWKTEPKAREGLETQRRKLTSMEREGAEQDLKVLEGLVTEGKVDNTRVEELRGLLEETKGDEEEEEEELKQLDIDAFVMGRKREAEQQQQQAKQKTTQEILDEIEFDDDDDINFYNTCSCCR</sequence>
<evidence type="ECO:0000256" key="2">
    <source>
        <dbReference type="ARBA" id="ARBA00022840"/>
    </source>
</evidence>
<protein>
    <recommendedName>
        <fullName evidence="5">Zeta toxin domain-containing protein</fullName>
    </recommendedName>
</protein>
<keyword evidence="2" id="KW-0067">ATP-binding</keyword>
<feature type="compositionally biased region" description="Low complexity" evidence="4">
    <location>
        <begin position="1"/>
        <end position="20"/>
    </location>
</feature>
<keyword evidence="3" id="KW-0175">Coiled coil</keyword>
<keyword evidence="1" id="KW-0547">Nucleotide-binding</keyword>
<evidence type="ECO:0000256" key="1">
    <source>
        <dbReference type="ARBA" id="ARBA00022741"/>
    </source>
</evidence>